<reference evidence="3 4" key="1">
    <citation type="submission" date="2024-02" db="EMBL/GenBank/DDBJ databases">
        <title>Genome and pathogenicity analysis of Helicobacter mastomyrinus isolated from mice.</title>
        <authorList>
            <person name="Zhu L."/>
        </authorList>
    </citation>
    <scope>NUCLEOTIDE SEQUENCE [LARGE SCALE GENOMIC DNA]</scope>
    <source>
        <strain evidence="3 4">Hm-17</strain>
    </source>
</reference>
<keyword evidence="3" id="KW-0808">Transferase</keyword>
<dbReference type="PANTHER" id="PTHR12526:SF630">
    <property type="entry name" value="GLYCOSYLTRANSFERASE"/>
    <property type="match status" value="1"/>
</dbReference>
<proteinExistence type="predicted"/>
<dbReference type="InterPro" id="IPR029044">
    <property type="entry name" value="Nucleotide-diphossugar_trans"/>
</dbReference>
<accession>A0ABZ3F6L8</accession>
<organism evidence="3 4">
    <name type="scientific">Helicobacter mastomyrinus</name>
    <dbReference type="NCBI Taxonomy" id="287948"/>
    <lineage>
        <taxon>Bacteria</taxon>
        <taxon>Pseudomonadati</taxon>
        <taxon>Campylobacterota</taxon>
        <taxon>Epsilonproteobacteria</taxon>
        <taxon>Campylobacterales</taxon>
        <taxon>Helicobacteraceae</taxon>
        <taxon>Helicobacter</taxon>
    </lineage>
</organism>
<feature type="domain" description="Glycosyl transferase family 1" evidence="1">
    <location>
        <begin position="179"/>
        <end position="340"/>
    </location>
</feature>
<keyword evidence="3" id="KW-0328">Glycosyltransferase</keyword>
<sequence length="725" mass="83157">MRILLTIGDISITGGAERVVVNLAHAFMQNGYDVELLSFFQANAMLPYEIDSRIPLHIWQAEAESVIAARMCSTQFSKLYYKNFYKFMLNISLYRHFKGFDVVVANDSIYMPFLKHKYTYYIKLIHSKLDRYNTRNSLFHTLIVLSKAQLKDWQNYHSNVRVIPNFLPTIPTQSTQYSQQRILSAGRLSNEKGFLRLLDIWALVQDGIRTSYPHLVSWQLVIVGDGEMRDEIESKIKNLGLQDSIILKPFTKNIESEYLAASIYAMASYFEGFGMVLAEASSYALPCIAFDVKTGPSDIIDDGKSGYLIKDNDLQDYANKLIALMDSESLRKDMGKNAKAKMQKQFSKEAIMPLWEQILKGCSQQKPLIAESSIEKPHQVSHIHFYIIIPLYNVENYIKRCLESLYAQSHECFTAIIINDGSIDKSAEIAAACIAEDKRFILHHQSNQGLSMARNKGLDLAKELENAQDRVYQSYIVFLDSDDYLESNALGRMAHILEAHNADVLVESAIKTRDPLSDEILPSTYSVFPPHVEGLYTPHTLIQSIGNKCLATNACTFILNAKFLFASNIRFVPYILYEDIAFCTQIILAAQSIYVDNAHVYNYVLSPDSIMRATPSPNARMRQANSYFTLLQMFVAYKEQSDDEIFKSHYHNTCIIIVKKLMRSLQFIGYKAGFSKADLKPYLPYIRGKYRFCYHFPRIYGIPKRIRLFITHFLRSILNNKDKRL</sequence>
<dbReference type="Proteomes" id="UP001434737">
    <property type="component" value="Chromosome"/>
</dbReference>
<dbReference type="Gene3D" id="3.90.550.10">
    <property type="entry name" value="Spore Coat Polysaccharide Biosynthesis Protein SpsA, Chain A"/>
    <property type="match status" value="1"/>
</dbReference>
<dbReference type="Gene3D" id="3.40.50.2000">
    <property type="entry name" value="Glycogen Phosphorylase B"/>
    <property type="match status" value="2"/>
</dbReference>
<dbReference type="GO" id="GO:0016757">
    <property type="term" value="F:glycosyltransferase activity"/>
    <property type="evidence" value="ECO:0007669"/>
    <property type="project" value="UniProtKB-KW"/>
</dbReference>
<dbReference type="EC" id="2.4.-.-" evidence="3"/>
<evidence type="ECO:0000259" key="1">
    <source>
        <dbReference type="Pfam" id="PF00534"/>
    </source>
</evidence>
<keyword evidence="4" id="KW-1185">Reference proteome</keyword>
<dbReference type="InterPro" id="IPR001173">
    <property type="entry name" value="Glyco_trans_2-like"/>
</dbReference>
<dbReference type="PANTHER" id="PTHR12526">
    <property type="entry name" value="GLYCOSYLTRANSFERASE"/>
    <property type="match status" value="1"/>
</dbReference>
<evidence type="ECO:0000313" key="4">
    <source>
        <dbReference type="Proteomes" id="UP001434737"/>
    </source>
</evidence>
<dbReference type="SUPFAM" id="SSF53756">
    <property type="entry name" value="UDP-Glycosyltransferase/glycogen phosphorylase"/>
    <property type="match status" value="1"/>
</dbReference>
<dbReference type="EMBL" id="CP145316">
    <property type="protein sequence ID" value="XAM18817.1"/>
    <property type="molecule type" value="Genomic_DNA"/>
</dbReference>
<evidence type="ECO:0000259" key="2">
    <source>
        <dbReference type="Pfam" id="PF00535"/>
    </source>
</evidence>
<dbReference type="InterPro" id="IPR001296">
    <property type="entry name" value="Glyco_trans_1"/>
</dbReference>
<feature type="domain" description="Glycosyltransferase 2-like" evidence="2">
    <location>
        <begin position="387"/>
        <end position="525"/>
    </location>
</feature>
<dbReference type="SUPFAM" id="SSF53448">
    <property type="entry name" value="Nucleotide-diphospho-sugar transferases"/>
    <property type="match status" value="1"/>
</dbReference>
<dbReference type="Pfam" id="PF00534">
    <property type="entry name" value="Glycos_transf_1"/>
    <property type="match status" value="1"/>
</dbReference>
<dbReference type="Pfam" id="PF00535">
    <property type="entry name" value="Glycos_transf_2"/>
    <property type="match status" value="1"/>
</dbReference>
<gene>
    <name evidence="3" type="ORF">V3I05_03800</name>
</gene>
<dbReference type="CDD" id="cd00761">
    <property type="entry name" value="Glyco_tranf_GTA_type"/>
    <property type="match status" value="1"/>
</dbReference>
<dbReference type="RefSeq" id="WP_343354052.1">
    <property type="nucleotide sequence ID" value="NZ_CP145316.1"/>
</dbReference>
<protein>
    <submittedName>
        <fullName evidence="3">Glycosyltransferase</fullName>
        <ecNumber evidence="3">2.4.-.-</ecNumber>
    </submittedName>
</protein>
<dbReference type="CDD" id="cd03820">
    <property type="entry name" value="GT4_AmsD-like"/>
    <property type="match status" value="1"/>
</dbReference>
<evidence type="ECO:0000313" key="3">
    <source>
        <dbReference type="EMBL" id="XAM18817.1"/>
    </source>
</evidence>
<name>A0ABZ3F6L8_9HELI</name>